<protein>
    <submittedName>
        <fullName evidence="1">Uncharacterized protein</fullName>
    </submittedName>
</protein>
<accession>C0DT97</accession>
<sequence length="72" mass="8101">MCFRQTAWFESLFSGNLPLHPGYLKPILPNKTATQPGKIQPKPGFLYASARYRPIARCAIMRPFVLAAFSLC</sequence>
<dbReference type="AlphaFoldDB" id="C0DT97"/>
<name>C0DT97_EIKCO</name>
<evidence type="ECO:0000313" key="2">
    <source>
        <dbReference type="Proteomes" id="UP000005837"/>
    </source>
</evidence>
<proteinExistence type="predicted"/>
<evidence type="ECO:0000313" key="1">
    <source>
        <dbReference type="EMBL" id="EEG24802.1"/>
    </source>
</evidence>
<gene>
    <name evidence="1" type="ORF">EIKCOROL_00575</name>
</gene>
<reference evidence="1 2" key="1">
    <citation type="submission" date="2009-01" db="EMBL/GenBank/DDBJ databases">
        <authorList>
            <person name="Fulton L."/>
            <person name="Clifton S."/>
            <person name="Chinwalla A.T."/>
            <person name="Mitreva M."/>
            <person name="Sodergren E."/>
            <person name="Weinstock G."/>
            <person name="Clifton S."/>
            <person name="Dooling D.J."/>
            <person name="Fulton B."/>
            <person name="Minx P."/>
            <person name="Pepin K.H."/>
            <person name="Johnson M."/>
            <person name="Bhonagiri V."/>
            <person name="Nash W.E."/>
            <person name="Mardis E.R."/>
            <person name="Wilson R.K."/>
        </authorList>
    </citation>
    <scope>NUCLEOTIDE SEQUENCE [LARGE SCALE GENOMIC DNA]</scope>
    <source>
        <strain evidence="1 2">ATCC 23834</strain>
    </source>
</reference>
<organism evidence="1 2">
    <name type="scientific">Eikenella corrodens ATCC 23834</name>
    <dbReference type="NCBI Taxonomy" id="546274"/>
    <lineage>
        <taxon>Bacteria</taxon>
        <taxon>Pseudomonadati</taxon>
        <taxon>Pseudomonadota</taxon>
        <taxon>Betaproteobacteria</taxon>
        <taxon>Neisseriales</taxon>
        <taxon>Neisseriaceae</taxon>
        <taxon>Eikenella</taxon>
    </lineage>
</organism>
<dbReference type="EMBL" id="ACEA01000012">
    <property type="protein sequence ID" value="EEG24802.1"/>
    <property type="molecule type" value="Genomic_DNA"/>
</dbReference>
<dbReference type="HOGENOM" id="CLU_2715986_0_0_4"/>
<comment type="caution">
    <text evidence="1">The sequence shown here is derived from an EMBL/GenBank/DDBJ whole genome shotgun (WGS) entry which is preliminary data.</text>
</comment>
<dbReference type="Proteomes" id="UP000005837">
    <property type="component" value="Unassembled WGS sequence"/>
</dbReference>